<feature type="domain" description="N-acetyltransferase" evidence="1">
    <location>
        <begin position="2"/>
        <end position="137"/>
    </location>
</feature>
<evidence type="ECO:0000259" key="1">
    <source>
        <dbReference type="PROSITE" id="PS51186"/>
    </source>
</evidence>
<name>A0A319DEV6_9EURO</name>
<dbReference type="PANTHER" id="PTHR42791">
    <property type="entry name" value="GNAT FAMILY ACETYLTRANSFERASE"/>
    <property type="match status" value="1"/>
</dbReference>
<protein>
    <submittedName>
        <fullName evidence="2">Acyl-CoA N-acyltransferase</fullName>
    </submittedName>
</protein>
<organism evidence="2 3">
    <name type="scientific">Aspergillus ellipticus CBS 707.79</name>
    <dbReference type="NCBI Taxonomy" id="1448320"/>
    <lineage>
        <taxon>Eukaryota</taxon>
        <taxon>Fungi</taxon>
        <taxon>Dikarya</taxon>
        <taxon>Ascomycota</taxon>
        <taxon>Pezizomycotina</taxon>
        <taxon>Eurotiomycetes</taxon>
        <taxon>Eurotiomycetidae</taxon>
        <taxon>Eurotiales</taxon>
        <taxon>Aspergillaceae</taxon>
        <taxon>Aspergillus</taxon>
        <taxon>Aspergillus subgen. Circumdati</taxon>
    </lineage>
</organism>
<dbReference type="GO" id="GO:0016747">
    <property type="term" value="F:acyltransferase activity, transferring groups other than amino-acyl groups"/>
    <property type="evidence" value="ECO:0007669"/>
    <property type="project" value="InterPro"/>
</dbReference>
<dbReference type="Pfam" id="PF13673">
    <property type="entry name" value="Acetyltransf_10"/>
    <property type="match status" value="1"/>
</dbReference>
<dbReference type="InterPro" id="IPR052523">
    <property type="entry name" value="Trichothecene_AcTrans"/>
</dbReference>
<dbReference type="OrthoDB" id="2115692at2759"/>
<reference evidence="2 3" key="1">
    <citation type="submission" date="2018-02" db="EMBL/GenBank/DDBJ databases">
        <title>The genomes of Aspergillus section Nigri reveals drivers in fungal speciation.</title>
        <authorList>
            <consortium name="DOE Joint Genome Institute"/>
            <person name="Vesth T.C."/>
            <person name="Nybo J."/>
            <person name="Theobald S."/>
            <person name="Brandl J."/>
            <person name="Frisvad J.C."/>
            <person name="Nielsen K.F."/>
            <person name="Lyhne E.K."/>
            <person name="Kogle M.E."/>
            <person name="Kuo A."/>
            <person name="Riley R."/>
            <person name="Clum A."/>
            <person name="Nolan M."/>
            <person name="Lipzen A."/>
            <person name="Salamov A."/>
            <person name="Henrissat B."/>
            <person name="Wiebenga A."/>
            <person name="De vries R.P."/>
            <person name="Grigoriev I.V."/>
            <person name="Mortensen U.H."/>
            <person name="Andersen M.R."/>
            <person name="Baker S.E."/>
        </authorList>
    </citation>
    <scope>NUCLEOTIDE SEQUENCE [LARGE SCALE GENOMIC DNA]</scope>
    <source>
        <strain evidence="2 3">CBS 707.79</strain>
    </source>
</reference>
<evidence type="ECO:0000313" key="2">
    <source>
        <dbReference type="EMBL" id="PYH89593.1"/>
    </source>
</evidence>
<dbReference type="PROSITE" id="PS51186">
    <property type="entry name" value="GNAT"/>
    <property type="match status" value="1"/>
</dbReference>
<evidence type="ECO:0000313" key="3">
    <source>
        <dbReference type="Proteomes" id="UP000247810"/>
    </source>
</evidence>
<keyword evidence="2" id="KW-0808">Transferase</keyword>
<gene>
    <name evidence="2" type="ORF">BO71DRAFT_487801</name>
</gene>
<dbReference type="Gene3D" id="3.40.630.30">
    <property type="match status" value="1"/>
</dbReference>
<dbReference type="Proteomes" id="UP000247810">
    <property type="component" value="Unassembled WGS sequence"/>
</dbReference>
<accession>A0A319DEV6</accession>
<dbReference type="CDD" id="cd04301">
    <property type="entry name" value="NAT_SF"/>
    <property type="match status" value="1"/>
</dbReference>
<dbReference type="VEuPathDB" id="FungiDB:BO71DRAFT_487801"/>
<proteinExistence type="predicted"/>
<dbReference type="SUPFAM" id="SSF55729">
    <property type="entry name" value="Acyl-CoA N-acyltransferases (Nat)"/>
    <property type="match status" value="1"/>
</dbReference>
<dbReference type="EMBL" id="KZ826021">
    <property type="protein sequence ID" value="PYH89593.1"/>
    <property type="molecule type" value="Genomic_DNA"/>
</dbReference>
<dbReference type="STRING" id="1448320.A0A319DEV6"/>
<keyword evidence="2" id="KW-0012">Acyltransferase</keyword>
<keyword evidence="3" id="KW-1185">Reference proteome</keyword>
<dbReference type="InterPro" id="IPR000182">
    <property type="entry name" value="GNAT_dom"/>
</dbReference>
<dbReference type="PANTHER" id="PTHR42791:SF2">
    <property type="entry name" value="N-ACETYLTRANSFERASE DOMAIN-CONTAINING PROTEIN"/>
    <property type="match status" value="1"/>
</dbReference>
<dbReference type="AlphaFoldDB" id="A0A319DEV6"/>
<dbReference type="InterPro" id="IPR016181">
    <property type="entry name" value="Acyl_CoA_acyltransferase"/>
</dbReference>
<sequence>MLVLTEAQPGDAARIADFHMAAFGSNQLLLAQFPTPAVREGLRTSLVEKVQAELYARSPVGYPRNLSFIATDPAYGRCGAGSLLMNWALKRAEKETVPVALESTMDAVPFYERLGFRTEAQISMSLGGPGEEFMPYEERFLVFRPNSFPI</sequence>